<accession>A0A0M3KIW8</accession>
<reference evidence="10 11" key="2">
    <citation type="submission" date="2018-11" db="EMBL/GenBank/DDBJ databases">
        <authorList>
            <consortium name="Pathogen Informatics"/>
        </authorList>
    </citation>
    <scope>NUCLEOTIDE SEQUENCE [LARGE SCALE GENOMIC DNA]</scope>
</reference>
<comment type="similarity">
    <text evidence="1 8">Belongs to the TRAFAC class myosin-kinesin ATPase superfamily. Myosin family.</text>
</comment>
<dbReference type="EMBL" id="UYRR01039256">
    <property type="protein sequence ID" value="VDK75945.1"/>
    <property type="molecule type" value="Genomic_DNA"/>
</dbReference>
<gene>
    <name evidence="10" type="ORF">ASIM_LOCUS20316</name>
</gene>
<evidence type="ECO:0000256" key="4">
    <source>
        <dbReference type="ARBA" id="ARBA00023054"/>
    </source>
</evidence>
<keyword evidence="6" id="KW-0505">Motor protein</keyword>
<dbReference type="GO" id="GO:0005524">
    <property type="term" value="F:ATP binding"/>
    <property type="evidence" value="ECO:0007669"/>
    <property type="project" value="UniProtKB-KW"/>
</dbReference>
<keyword evidence="5 8" id="KW-0518">Myosin</keyword>
<protein>
    <submittedName>
        <fullName evidence="12">Myosin motor domain-containing protein</fullName>
    </submittedName>
</protein>
<dbReference type="InterPro" id="IPR001609">
    <property type="entry name" value="Myosin_head_motor_dom-like"/>
</dbReference>
<evidence type="ECO:0000313" key="10">
    <source>
        <dbReference type="EMBL" id="VDK75945.1"/>
    </source>
</evidence>
<name>A0A0M3KIW8_ANISI</name>
<evidence type="ECO:0000256" key="1">
    <source>
        <dbReference type="ARBA" id="ARBA00008314"/>
    </source>
</evidence>
<keyword evidence="2" id="KW-0547">Nucleotide-binding</keyword>
<dbReference type="PROSITE" id="PS51456">
    <property type="entry name" value="MYOSIN_MOTOR"/>
    <property type="match status" value="1"/>
</dbReference>
<keyword evidence="7 8" id="KW-0009">Actin-binding</keyword>
<dbReference type="PANTHER" id="PTHR13140:SF857">
    <property type="entry name" value="MYOSIN-11"/>
    <property type="match status" value="1"/>
</dbReference>
<dbReference type="OrthoDB" id="10055605at2759"/>
<keyword evidence="3" id="KW-0067">ATP-binding</keyword>
<sequence>MYGVETDVFLKAFTRPRVKVGTEWVNKGQNMEQVQWGVGAMGKAIYARVFHWLVKKCNETLDQKGVDRDHFIGVLDIAGFEIFDVSLSHPFEQFLRVNIFVSYIFHLVISKRIHKIYFIFLIRNYEWNEIYYIFFLCTKQNMLIESFD</sequence>
<proteinExistence type="inferred from homology"/>
<dbReference type="GO" id="GO:0005737">
    <property type="term" value="C:cytoplasm"/>
    <property type="evidence" value="ECO:0007669"/>
    <property type="project" value="TreeGrafter"/>
</dbReference>
<keyword evidence="11" id="KW-1185">Reference proteome</keyword>
<dbReference type="Proteomes" id="UP000267096">
    <property type="component" value="Unassembled WGS sequence"/>
</dbReference>
<evidence type="ECO:0000313" key="12">
    <source>
        <dbReference type="WBParaSite" id="ASIM_0002094001-mRNA-1"/>
    </source>
</evidence>
<reference evidence="12" key="1">
    <citation type="submission" date="2017-02" db="UniProtKB">
        <authorList>
            <consortium name="WormBaseParasite"/>
        </authorList>
    </citation>
    <scope>IDENTIFICATION</scope>
</reference>
<evidence type="ECO:0000256" key="7">
    <source>
        <dbReference type="ARBA" id="ARBA00023203"/>
    </source>
</evidence>
<dbReference type="InterPro" id="IPR036961">
    <property type="entry name" value="Kinesin_motor_dom_sf"/>
</dbReference>
<evidence type="ECO:0000256" key="5">
    <source>
        <dbReference type="ARBA" id="ARBA00023123"/>
    </source>
</evidence>
<evidence type="ECO:0000259" key="9">
    <source>
        <dbReference type="PROSITE" id="PS51456"/>
    </source>
</evidence>
<dbReference type="GO" id="GO:0016020">
    <property type="term" value="C:membrane"/>
    <property type="evidence" value="ECO:0007669"/>
    <property type="project" value="TreeGrafter"/>
</dbReference>
<dbReference type="WBParaSite" id="ASIM_0002094001-mRNA-1">
    <property type="protein sequence ID" value="ASIM_0002094001-mRNA-1"/>
    <property type="gene ID" value="ASIM_0002094001"/>
</dbReference>
<evidence type="ECO:0000256" key="8">
    <source>
        <dbReference type="PROSITE-ProRule" id="PRU00782"/>
    </source>
</evidence>
<dbReference type="AlphaFoldDB" id="A0A0M3KIW8"/>
<evidence type="ECO:0000256" key="2">
    <source>
        <dbReference type="ARBA" id="ARBA00022741"/>
    </source>
</evidence>
<dbReference type="Gene3D" id="1.20.120.720">
    <property type="entry name" value="Myosin VI head, motor domain, U50 subdomain"/>
    <property type="match status" value="1"/>
</dbReference>
<evidence type="ECO:0000256" key="6">
    <source>
        <dbReference type="ARBA" id="ARBA00023175"/>
    </source>
</evidence>
<dbReference type="SUPFAM" id="SSF52540">
    <property type="entry name" value="P-loop containing nucleoside triphosphate hydrolases"/>
    <property type="match status" value="1"/>
</dbReference>
<keyword evidence="4" id="KW-0175">Coiled coil</keyword>
<dbReference type="GO" id="GO:0000146">
    <property type="term" value="F:microfilament motor activity"/>
    <property type="evidence" value="ECO:0007669"/>
    <property type="project" value="TreeGrafter"/>
</dbReference>
<dbReference type="Gene3D" id="3.40.850.10">
    <property type="entry name" value="Kinesin motor domain"/>
    <property type="match status" value="1"/>
</dbReference>
<dbReference type="PANTHER" id="PTHR13140">
    <property type="entry name" value="MYOSIN"/>
    <property type="match status" value="1"/>
</dbReference>
<dbReference type="GO" id="GO:0051015">
    <property type="term" value="F:actin filament binding"/>
    <property type="evidence" value="ECO:0007669"/>
    <property type="project" value="TreeGrafter"/>
</dbReference>
<dbReference type="GO" id="GO:0007015">
    <property type="term" value="P:actin filament organization"/>
    <property type="evidence" value="ECO:0007669"/>
    <property type="project" value="TreeGrafter"/>
</dbReference>
<evidence type="ECO:0000256" key="3">
    <source>
        <dbReference type="ARBA" id="ARBA00022840"/>
    </source>
</evidence>
<dbReference type="GO" id="GO:0016459">
    <property type="term" value="C:myosin complex"/>
    <property type="evidence" value="ECO:0007669"/>
    <property type="project" value="UniProtKB-KW"/>
</dbReference>
<feature type="domain" description="Myosin motor" evidence="9">
    <location>
        <begin position="1"/>
        <end position="148"/>
    </location>
</feature>
<organism evidence="12">
    <name type="scientific">Anisakis simplex</name>
    <name type="common">Herring worm</name>
    <dbReference type="NCBI Taxonomy" id="6269"/>
    <lineage>
        <taxon>Eukaryota</taxon>
        <taxon>Metazoa</taxon>
        <taxon>Ecdysozoa</taxon>
        <taxon>Nematoda</taxon>
        <taxon>Chromadorea</taxon>
        <taxon>Rhabditida</taxon>
        <taxon>Spirurina</taxon>
        <taxon>Ascaridomorpha</taxon>
        <taxon>Ascaridoidea</taxon>
        <taxon>Anisakidae</taxon>
        <taxon>Anisakis</taxon>
        <taxon>Anisakis simplex complex</taxon>
    </lineage>
</organism>
<dbReference type="InterPro" id="IPR027417">
    <property type="entry name" value="P-loop_NTPase"/>
</dbReference>
<dbReference type="Gene3D" id="1.20.58.530">
    <property type="match status" value="1"/>
</dbReference>
<comment type="caution">
    <text evidence="8">Lacks conserved residue(s) required for the propagation of feature annotation.</text>
</comment>
<dbReference type="Pfam" id="PF00063">
    <property type="entry name" value="Myosin_head"/>
    <property type="match status" value="1"/>
</dbReference>
<evidence type="ECO:0000313" key="11">
    <source>
        <dbReference type="Proteomes" id="UP000267096"/>
    </source>
</evidence>